<dbReference type="EMBL" id="CAXJIO010000013">
    <property type="protein sequence ID" value="CAL2103682.1"/>
    <property type="molecule type" value="Genomic_DNA"/>
</dbReference>
<protein>
    <recommendedName>
        <fullName evidence="4">PH (Pleckstrin Homology) domain-containing protein</fullName>
    </recommendedName>
</protein>
<keyword evidence="3" id="KW-1185">Reference proteome</keyword>
<evidence type="ECO:0008006" key="4">
    <source>
        <dbReference type="Google" id="ProtNLM"/>
    </source>
</evidence>
<dbReference type="RefSeq" id="WP_348717877.1">
    <property type="nucleotide sequence ID" value="NZ_CAXJIO010000013.1"/>
</dbReference>
<reference evidence="2 3" key="1">
    <citation type="submission" date="2024-05" db="EMBL/GenBank/DDBJ databases">
        <authorList>
            <person name="Duchaud E."/>
        </authorList>
    </citation>
    <scope>NUCLEOTIDE SEQUENCE [LARGE SCALE GENOMIC DNA]</scope>
    <source>
        <strain evidence="2">Ena-SAMPLE-TAB-13-05-2024-13:56:06:370-140308</strain>
    </source>
</reference>
<feature type="transmembrane region" description="Helical" evidence="1">
    <location>
        <begin position="30"/>
        <end position="49"/>
    </location>
</feature>
<feature type="transmembrane region" description="Helical" evidence="1">
    <location>
        <begin position="7"/>
        <end position="24"/>
    </location>
</feature>
<gene>
    <name evidence="2" type="ORF">T190423A01A_40275</name>
</gene>
<proteinExistence type="predicted"/>
<organism evidence="2 3">
    <name type="scientific">Tenacibaculum polynesiense</name>
    <dbReference type="NCBI Taxonomy" id="3137857"/>
    <lineage>
        <taxon>Bacteria</taxon>
        <taxon>Pseudomonadati</taxon>
        <taxon>Bacteroidota</taxon>
        <taxon>Flavobacteriia</taxon>
        <taxon>Flavobacteriales</taxon>
        <taxon>Flavobacteriaceae</taxon>
        <taxon>Tenacibaculum</taxon>
    </lineage>
</organism>
<keyword evidence="1" id="KW-0812">Transmembrane</keyword>
<feature type="transmembrane region" description="Helical" evidence="1">
    <location>
        <begin position="111"/>
        <end position="128"/>
    </location>
</feature>
<name>A0ABM9PDN0_9FLAO</name>
<evidence type="ECO:0000256" key="1">
    <source>
        <dbReference type="SAM" id="Phobius"/>
    </source>
</evidence>
<keyword evidence="1" id="KW-1133">Transmembrane helix</keyword>
<sequence length="210" mass="24845">MRNRKLIQLLMYLILTLFVTFCYIDWNGAIIITLILIFGYVLIGVFELIQFFQRKKELLKLGCIELFRSEFLGVLVSIALPIILYLVISKLDFLNFESNDFTRFFLLESKMNIPFYIVIGTFIANLLINDRRVFYATDKGLVTRGNYFESYFWNDFLGYKIIKEQSLIRFKKKNGKFLFITYDESLQGKEELIIESLSKNLTEDVKNINH</sequence>
<feature type="transmembrane region" description="Helical" evidence="1">
    <location>
        <begin position="70"/>
        <end position="91"/>
    </location>
</feature>
<comment type="caution">
    <text evidence="2">The sequence shown here is derived from an EMBL/GenBank/DDBJ whole genome shotgun (WGS) entry which is preliminary data.</text>
</comment>
<evidence type="ECO:0000313" key="3">
    <source>
        <dbReference type="Proteomes" id="UP001497527"/>
    </source>
</evidence>
<evidence type="ECO:0000313" key="2">
    <source>
        <dbReference type="EMBL" id="CAL2103682.1"/>
    </source>
</evidence>
<dbReference type="Proteomes" id="UP001497527">
    <property type="component" value="Unassembled WGS sequence"/>
</dbReference>
<keyword evidence="1" id="KW-0472">Membrane</keyword>
<accession>A0ABM9PDN0</accession>